<evidence type="ECO:0000259" key="3">
    <source>
        <dbReference type="Pfam" id="PF14358"/>
    </source>
</evidence>
<reference evidence="4 5" key="1">
    <citation type="submission" date="2020-02" db="EMBL/GenBank/DDBJ databases">
        <title>Comparative genomics of sulfur disproportionating microorganisms.</title>
        <authorList>
            <person name="Ward L.M."/>
            <person name="Bertran E."/>
            <person name="Johnston D.T."/>
        </authorList>
    </citation>
    <scope>NUCLEOTIDE SEQUENCE [LARGE SCALE GENOMIC DNA]</scope>
    <source>
        <strain evidence="4 5">DSM 3696</strain>
    </source>
</reference>
<evidence type="ECO:0000256" key="2">
    <source>
        <dbReference type="SAM" id="Phobius"/>
    </source>
</evidence>
<evidence type="ECO:0000256" key="1">
    <source>
        <dbReference type="SAM" id="MobiDB-lite"/>
    </source>
</evidence>
<keyword evidence="2" id="KW-1133">Transmembrane helix</keyword>
<sequence>MFRKIVNLTLVLTFFCIFLTSVFLYLSPYARVAAWADWTIFGLTRDRLIDVHVTMGFFLLLLGALHLLLDWRSILESLRSEDGEFEALNRPLLASVALTLFVFVGTLLGLPPMAQILDTSTAIKDSLSETYGEPPYGHAELTPLDEFCRRFGIDLERAKAALAQKNIRLASTEQTLKDIAKDNGLAPGGVYEALKHAWEASRTVTVPSTSAPAQIQPPRLLTSVVLPSDPPPGLGKRRLSDICEEYGLDLARMTDKLKAGGIDAPASMTLKEIADKNGLLPIDVYESLRSDTPIKRPAQTQAQKPVQTPVQTPAQAQAPAQAPVQTPPPAAAQPQATAQPFIPAQTQKPFQPQAQAPALVPGQVPALTPGQPAPQTPGQVPIQTPGQVPVQSFPQTANQFPAQTGILPQETWQPGLERPASPAQSGLVVPPPDLEKTMLSTFCREFDLPLTLAVDRLGAKGITAFGDMTFQELALENNVTPDEVMRIILTP</sequence>
<feature type="transmembrane region" description="Helical" evidence="2">
    <location>
        <begin position="48"/>
        <end position="71"/>
    </location>
</feature>
<dbReference type="InterPro" id="IPR025517">
    <property type="entry name" value="DUF4405"/>
</dbReference>
<protein>
    <submittedName>
        <fullName evidence="4">DUF4405 domain-containing protein</fullName>
    </submittedName>
</protein>
<dbReference type="RefSeq" id="WP_163301893.1">
    <property type="nucleotide sequence ID" value="NZ_JAAGRQ010000029.1"/>
</dbReference>
<keyword evidence="2" id="KW-0812">Transmembrane</keyword>
<dbReference type="Proteomes" id="UP000469724">
    <property type="component" value="Unassembled WGS sequence"/>
</dbReference>
<proteinExistence type="predicted"/>
<keyword evidence="2" id="KW-0472">Membrane</keyword>
<feature type="compositionally biased region" description="Low complexity" evidence="1">
    <location>
        <begin position="297"/>
        <end position="324"/>
    </location>
</feature>
<evidence type="ECO:0000313" key="5">
    <source>
        <dbReference type="Proteomes" id="UP000469724"/>
    </source>
</evidence>
<accession>A0A7K3NKW9</accession>
<keyword evidence="5" id="KW-1185">Reference proteome</keyword>
<feature type="transmembrane region" description="Helical" evidence="2">
    <location>
        <begin position="92"/>
        <end position="110"/>
    </location>
</feature>
<name>A0A7K3NKW9_9BACT</name>
<dbReference type="Pfam" id="PF14358">
    <property type="entry name" value="DUF4405"/>
    <property type="match status" value="1"/>
</dbReference>
<organism evidence="4 5">
    <name type="scientific">Desulfolutivibrio sulfodismutans</name>
    <dbReference type="NCBI Taxonomy" id="63561"/>
    <lineage>
        <taxon>Bacteria</taxon>
        <taxon>Pseudomonadati</taxon>
        <taxon>Thermodesulfobacteriota</taxon>
        <taxon>Desulfovibrionia</taxon>
        <taxon>Desulfovibrionales</taxon>
        <taxon>Desulfovibrionaceae</taxon>
        <taxon>Desulfolutivibrio</taxon>
    </lineage>
</organism>
<feature type="region of interest" description="Disordered" evidence="1">
    <location>
        <begin position="295"/>
        <end position="337"/>
    </location>
</feature>
<dbReference type="AlphaFoldDB" id="A0A7K3NKW9"/>
<comment type="caution">
    <text evidence="4">The sequence shown here is derived from an EMBL/GenBank/DDBJ whole genome shotgun (WGS) entry which is preliminary data.</text>
</comment>
<feature type="domain" description="Flavinylation-associated cytochrome" evidence="3">
    <location>
        <begin position="5"/>
        <end position="71"/>
    </location>
</feature>
<dbReference type="EMBL" id="JAAGRQ010000029">
    <property type="protein sequence ID" value="NDY56846.1"/>
    <property type="molecule type" value="Genomic_DNA"/>
</dbReference>
<evidence type="ECO:0000313" key="4">
    <source>
        <dbReference type="EMBL" id="NDY56846.1"/>
    </source>
</evidence>
<gene>
    <name evidence="4" type="ORF">G3N56_08840</name>
</gene>